<comment type="caution">
    <text evidence="1">The sequence shown here is derived from an EMBL/GenBank/DDBJ whole genome shotgun (WGS) entry which is preliminary data.</text>
</comment>
<accession>A0ABW1WM92</accession>
<dbReference type="RefSeq" id="WP_192283301.1">
    <property type="nucleotide sequence ID" value="NZ_JBHSTT010000032.1"/>
</dbReference>
<proteinExistence type="predicted"/>
<organism evidence="1 2">
    <name type="scientific">Methylorubrum zatmanii</name>
    <dbReference type="NCBI Taxonomy" id="29429"/>
    <lineage>
        <taxon>Bacteria</taxon>
        <taxon>Pseudomonadati</taxon>
        <taxon>Pseudomonadota</taxon>
        <taxon>Alphaproteobacteria</taxon>
        <taxon>Hyphomicrobiales</taxon>
        <taxon>Methylobacteriaceae</taxon>
        <taxon>Methylorubrum</taxon>
    </lineage>
</organism>
<dbReference type="Proteomes" id="UP001596237">
    <property type="component" value="Unassembled WGS sequence"/>
</dbReference>
<evidence type="ECO:0000313" key="1">
    <source>
        <dbReference type="EMBL" id="MFC6389686.1"/>
    </source>
</evidence>
<sequence length="78" mass="8720">MPADLFASARDGAGRWLSRLRRDRAASRRLEVARCGFERSLLTLWDAAREPIDGRDLTGLAIRLCLDRSLGPPQREAA</sequence>
<reference evidence="2" key="1">
    <citation type="journal article" date="2019" name="Int. J. Syst. Evol. Microbiol.">
        <title>The Global Catalogue of Microorganisms (GCM) 10K type strain sequencing project: providing services to taxonomists for standard genome sequencing and annotation.</title>
        <authorList>
            <consortium name="The Broad Institute Genomics Platform"/>
            <consortium name="The Broad Institute Genome Sequencing Center for Infectious Disease"/>
            <person name="Wu L."/>
            <person name="Ma J."/>
        </authorList>
    </citation>
    <scope>NUCLEOTIDE SEQUENCE [LARGE SCALE GENOMIC DNA]</scope>
    <source>
        <strain evidence="2">CCUG 36916</strain>
    </source>
</reference>
<name>A0ABW1WM92_9HYPH</name>
<evidence type="ECO:0000313" key="2">
    <source>
        <dbReference type="Proteomes" id="UP001596237"/>
    </source>
</evidence>
<dbReference type="EMBL" id="JBHSTT010000032">
    <property type="protein sequence ID" value="MFC6389686.1"/>
    <property type="molecule type" value="Genomic_DNA"/>
</dbReference>
<gene>
    <name evidence="1" type="ORF">ACFQDP_10095</name>
</gene>
<keyword evidence="2" id="KW-1185">Reference proteome</keyword>
<protein>
    <submittedName>
        <fullName evidence="1">Uncharacterized protein</fullName>
    </submittedName>
</protein>